<dbReference type="GO" id="GO:0008237">
    <property type="term" value="F:metallopeptidase activity"/>
    <property type="evidence" value="ECO:0007669"/>
    <property type="project" value="UniProtKB-KW"/>
</dbReference>
<gene>
    <name evidence="3" type="ORF">H9628_08070</name>
</gene>
<evidence type="ECO:0000259" key="2">
    <source>
        <dbReference type="Pfam" id="PF02517"/>
    </source>
</evidence>
<proteinExistence type="predicted"/>
<evidence type="ECO:0000313" key="4">
    <source>
        <dbReference type="Proteomes" id="UP000626242"/>
    </source>
</evidence>
<dbReference type="RefSeq" id="WP_251833615.1">
    <property type="nucleotide sequence ID" value="NZ_JACSPS010000002.1"/>
</dbReference>
<feature type="transmembrane region" description="Helical" evidence="1">
    <location>
        <begin position="51"/>
        <end position="73"/>
    </location>
</feature>
<dbReference type="PANTHER" id="PTHR43592:SF15">
    <property type="entry name" value="CAAX AMINO TERMINAL PROTEASE FAMILY PROTEIN"/>
    <property type="match status" value="1"/>
</dbReference>
<sequence length="277" mass="30772">MTERKNQPEHTFNWKGALALIVGMIAGTSVVSSINVISIFVFNTNFQYSNFYLMVVNAAGFLGAILTYDLAIARPQTGQKLGFNLSVTDLSTHLIIFPFMFGMMLIAEFITSQIPISGPFFGPFYEFFQNLMANMTADMKTLIVMAVVMAPLFEEIIFRGIIQKGLINKGMKPAAAILIASVVFGIVHGNPWQFVGAVLLGVVLGLVYHRTKSLLLPILLHAFNNLCSALLIFYGDTESFAEVFKVSEFKVLALGIVLFSVFYYLFSRKFSVKHSEK</sequence>
<organism evidence="3 4">
    <name type="scientific">Kaistella pullorum</name>
    <dbReference type="NCBI Taxonomy" id="2763074"/>
    <lineage>
        <taxon>Bacteria</taxon>
        <taxon>Pseudomonadati</taxon>
        <taxon>Bacteroidota</taxon>
        <taxon>Flavobacteriia</taxon>
        <taxon>Flavobacteriales</taxon>
        <taxon>Weeksellaceae</taxon>
        <taxon>Chryseobacterium group</taxon>
        <taxon>Kaistella</taxon>
    </lineage>
</organism>
<keyword evidence="1" id="KW-0472">Membrane</keyword>
<feature type="transmembrane region" description="Helical" evidence="1">
    <location>
        <begin position="249"/>
        <end position="266"/>
    </location>
</feature>
<keyword evidence="4" id="KW-1185">Reference proteome</keyword>
<dbReference type="Proteomes" id="UP000626242">
    <property type="component" value="Unassembled WGS sequence"/>
</dbReference>
<dbReference type="PANTHER" id="PTHR43592">
    <property type="entry name" value="CAAX AMINO TERMINAL PROTEASE"/>
    <property type="match status" value="1"/>
</dbReference>
<feature type="transmembrane region" description="Helical" evidence="1">
    <location>
        <begin position="94"/>
        <end position="121"/>
    </location>
</feature>
<dbReference type="InterPro" id="IPR003675">
    <property type="entry name" value="Rce1/LyrA-like_dom"/>
</dbReference>
<reference evidence="3 4" key="1">
    <citation type="submission" date="2020-08" db="EMBL/GenBank/DDBJ databases">
        <title>A Genomic Blueprint of the Chicken Gut Microbiome.</title>
        <authorList>
            <person name="Gilroy R."/>
            <person name="Ravi A."/>
            <person name="Getino M."/>
            <person name="Pursley I."/>
            <person name="Horton D.L."/>
            <person name="Alikhan N.-F."/>
            <person name="Baker D."/>
            <person name="Gharbi K."/>
            <person name="Hall N."/>
            <person name="Watson M."/>
            <person name="Adriaenssens E.M."/>
            <person name="Foster-Nyarko E."/>
            <person name="Jarju S."/>
            <person name="Secka A."/>
            <person name="Antonio M."/>
            <person name="Oren A."/>
            <person name="Chaudhuri R."/>
            <person name="La Ragione R.M."/>
            <person name="Hildebrand F."/>
            <person name="Pallen M.J."/>
        </authorList>
    </citation>
    <scope>NUCLEOTIDE SEQUENCE [LARGE SCALE GENOMIC DNA]</scope>
    <source>
        <strain evidence="3 4">Sa1CVA4</strain>
    </source>
</reference>
<dbReference type="EMBL" id="JACSPS010000002">
    <property type="protein sequence ID" value="MBD8018427.1"/>
    <property type="molecule type" value="Genomic_DNA"/>
</dbReference>
<comment type="caution">
    <text evidence="3">The sequence shown here is derived from an EMBL/GenBank/DDBJ whole genome shotgun (WGS) entry which is preliminary data.</text>
</comment>
<feature type="transmembrane region" description="Helical" evidence="1">
    <location>
        <begin position="192"/>
        <end position="208"/>
    </location>
</feature>
<feature type="domain" description="CAAX prenyl protease 2/Lysostaphin resistance protein A-like" evidence="2">
    <location>
        <begin position="142"/>
        <end position="226"/>
    </location>
</feature>
<dbReference type="Pfam" id="PF02517">
    <property type="entry name" value="Rce1-like"/>
    <property type="match status" value="1"/>
</dbReference>
<keyword evidence="3" id="KW-0482">Metalloprotease</keyword>
<keyword evidence="3" id="KW-0378">Hydrolase</keyword>
<keyword evidence="3" id="KW-0645">Protease</keyword>
<protein>
    <submittedName>
        <fullName evidence="3">CPBP family intramembrane metalloprotease</fullName>
    </submittedName>
</protein>
<evidence type="ECO:0000256" key="1">
    <source>
        <dbReference type="SAM" id="Phobius"/>
    </source>
</evidence>
<feature type="transmembrane region" description="Helical" evidence="1">
    <location>
        <begin position="215"/>
        <end position="234"/>
    </location>
</feature>
<feature type="transmembrane region" description="Helical" evidence="1">
    <location>
        <begin position="170"/>
        <end position="186"/>
    </location>
</feature>
<keyword evidence="1" id="KW-1133">Transmembrane helix</keyword>
<accession>A0ABR8WNA1</accession>
<evidence type="ECO:0000313" key="3">
    <source>
        <dbReference type="EMBL" id="MBD8018427.1"/>
    </source>
</evidence>
<feature type="transmembrane region" description="Helical" evidence="1">
    <location>
        <begin position="12"/>
        <end position="39"/>
    </location>
</feature>
<keyword evidence="1" id="KW-0812">Transmembrane</keyword>
<name>A0ABR8WNA1_9FLAO</name>
<feature type="transmembrane region" description="Helical" evidence="1">
    <location>
        <begin position="141"/>
        <end position="158"/>
    </location>
</feature>